<evidence type="ECO:0000313" key="6">
    <source>
        <dbReference type="EMBL" id="GAA1674453.1"/>
    </source>
</evidence>
<feature type="domain" description="Ketoreductase" evidence="5">
    <location>
        <begin position="7"/>
        <end position="158"/>
    </location>
</feature>
<name>A0ABN2GP69_9ACTN</name>
<dbReference type="SUPFAM" id="SSF51735">
    <property type="entry name" value="NAD(P)-binding Rossmann-fold domains"/>
    <property type="match status" value="1"/>
</dbReference>
<evidence type="ECO:0000256" key="2">
    <source>
        <dbReference type="ARBA" id="ARBA00022857"/>
    </source>
</evidence>
<dbReference type="PROSITE" id="PS00061">
    <property type="entry name" value="ADH_SHORT"/>
    <property type="match status" value="1"/>
</dbReference>
<dbReference type="RefSeq" id="WP_344147636.1">
    <property type="nucleotide sequence ID" value="NZ_BAAANF010000004.1"/>
</dbReference>
<dbReference type="InterPro" id="IPR036291">
    <property type="entry name" value="NAD(P)-bd_dom_sf"/>
</dbReference>
<reference evidence="6 7" key="1">
    <citation type="journal article" date="2019" name="Int. J. Syst. Evol. Microbiol.">
        <title>The Global Catalogue of Microorganisms (GCM) 10K type strain sequencing project: providing services to taxonomists for standard genome sequencing and annotation.</title>
        <authorList>
            <consortium name="The Broad Institute Genomics Platform"/>
            <consortium name="The Broad Institute Genome Sequencing Center for Infectious Disease"/>
            <person name="Wu L."/>
            <person name="Ma J."/>
        </authorList>
    </citation>
    <scope>NUCLEOTIDE SEQUENCE [LARGE SCALE GENOMIC DNA]</scope>
    <source>
        <strain evidence="6 7">JCM 14307</strain>
    </source>
</reference>
<sequence length="236" mass="24798">MTTYDGKVALVTGGARGIGFEVARQLAQSGHLVVIGARDAVRGQRAAAELQVEFVVLDVSDPISVGAAAAEIQQRFGRLDVLINNAAVAPAEPAPSELALDVLRATYETNVFGVFSVTKAFLPLLREAEAGRIVNVSSGSGSLATVSQPDWRPEWNGLAYNTSKSALNALTVAFAVELRDTAIKINAVNPGYTATDMSPEATRSPVLAAALIHRFATLPESAPSGSFHDDNGEVPW</sequence>
<keyword evidence="2" id="KW-0521">NADP</keyword>
<evidence type="ECO:0000256" key="3">
    <source>
        <dbReference type="ARBA" id="ARBA00023002"/>
    </source>
</evidence>
<dbReference type="InterPro" id="IPR045313">
    <property type="entry name" value="CBR1-like"/>
</dbReference>
<dbReference type="Proteomes" id="UP001500280">
    <property type="component" value="Unassembled WGS sequence"/>
</dbReference>
<dbReference type="InterPro" id="IPR057326">
    <property type="entry name" value="KR_dom"/>
</dbReference>
<dbReference type="InterPro" id="IPR020904">
    <property type="entry name" value="Sc_DH/Rdtase_CS"/>
</dbReference>
<comment type="caution">
    <text evidence="6">The sequence shown here is derived from an EMBL/GenBank/DDBJ whole genome shotgun (WGS) entry which is preliminary data.</text>
</comment>
<evidence type="ECO:0000313" key="7">
    <source>
        <dbReference type="Proteomes" id="UP001500280"/>
    </source>
</evidence>
<accession>A0ABN2GP69</accession>
<proteinExistence type="inferred from homology"/>
<dbReference type="PRINTS" id="PR00081">
    <property type="entry name" value="GDHRDH"/>
</dbReference>
<gene>
    <name evidence="6" type="ORF">GCM10009745_16900</name>
</gene>
<protein>
    <submittedName>
        <fullName evidence="6">SDR family oxidoreductase</fullName>
    </submittedName>
</protein>
<organism evidence="6 7">
    <name type="scientific">Kribbella yunnanensis</name>
    <dbReference type="NCBI Taxonomy" id="190194"/>
    <lineage>
        <taxon>Bacteria</taxon>
        <taxon>Bacillati</taxon>
        <taxon>Actinomycetota</taxon>
        <taxon>Actinomycetes</taxon>
        <taxon>Propionibacteriales</taxon>
        <taxon>Kribbellaceae</taxon>
        <taxon>Kribbella</taxon>
    </lineage>
</organism>
<dbReference type="InterPro" id="IPR002347">
    <property type="entry name" value="SDR_fam"/>
</dbReference>
<dbReference type="Gene3D" id="3.40.50.720">
    <property type="entry name" value="NAD(P)-binding Rossmann-like Domain"/>
    <property type="match status" value="1"/>
</dbReference>
<dbReference type="EMBL" id="BAAANF010000004">
    <property type="protein sequence ID" value="GAA1674453.1"/>
    <property type="molecule type" value="Genomic_DNA"/>
</dbReference>
<keyword evidence="7" id="KW-1185">Reference proteome</keyword>
<evidence type="ECO:0000256" key="4">
    <source>
        <dbReference type="RuleBase" id="RU000363"/>
    </source>
</evidence>
<comment type="similarity">
    <text evidence="1 4">Belongs to the short-chain dehydrogenases/reductases (SDR) family.</text>
</comment>
<dbReference type="PRINTS" id="PR00080">
    <property type="entry name" value="SDRFAMILY"/>
</dbReference>
<keyword evidence="3" id="KW-0560">Oxidoreductase</keyword>
<dbReference type="CDD" id="cd05324">
    <property type="entry name" value="carb_red_PTCR-like_SDR_c"/>
    <property type="match status" value="1"/>
</dbReference>
<evidence type="ECO:0000259" key="5">
    <source>
        <dbReference type="SMART" id="SM00822"/>
    </source>
</evidence>
<evidence type="ECO:0000256" key="1">
    <source>
        <dbReference type="ARBA" id="ARBA00006484"/>
    </source>
</evidence>
<dbReference type="SMART" id="SM00822">
    <property type="entry name" value="PKS_KR"/>
    <property type="match status" value="1"/>
</dbReference>
<dbReference type="PANTHER" id="PTHR43490:SF99">
    <property type="entry name" value="SHORT-CHAIN DEHYDROGENASE_REDUCTASE"/>
    <property type="match status" value="1"/>
</dbReference>
<dbReference type="Pfam" id="PF00106">
    <property type="entry name" value="adh_short"/>
    <property type="match status" value="1"/>
</dbReference>
<dbReference type="PANTHER" id="PTHR43490">
    <property type="entry name" value="(+)-NEOMENTHOL DEHYDROGENASE"/>
    <property type="match status" value="1"/>
</dbReference>